<dbReference type="EMBL" id="BMXK01000005">
    <property type="protein sequence ID" value="GHD05360.1"/>
    <property type="molecule type" value="Genomic_DNA"/>
</dbReference>
<gene>
    <name evidence="3" type="ORF">GCM10008096_14150</name>
</gene>
<evidence type="ECO:0000313" key="3">
    <source>
        <dbReference type="EMBL" id="GHD05360.1"/>
    </source>
</evidence>
<feature type="signal peptide" evidence="2">
    <location>
        <begin position="1"/>
        <end position="21"/>
    </location>
</feature>
<dbReference type="Proteomes" id="UP000642819">
    <property type="component" value="Unassembled WGS sequence"/>
</dbReference>
<evidence type="ECO:0000256" key="2">
    <source>
        <dbReference type="SAM" id="SignalP"/>
    </source>
</evidence>
<dbReference type="RefSeq" id="WP_229791004.1">
    <property type="nucleotide sequence ID" value="NZ_BMXK01000005.1"/>
</dbReference>
<keyword evidence="4" id="KW-1185">Reference proteome</keyword>
<dbReference type="PANTHER" id="PTHR47245">
    <property type="entry name" value="PEPTIDYLPROLYL ISOMERASE"/>
    <property type="match status" value="1"/>
</dbReference>
<protein>
    <recommendedName>
        <fullName evidence="5">Peptidylprolyl isomerase</fullName>
    </recommendedName>
</protein>
<dbReference type="InterPro" id="IPR027304">
    <property type="entry name" value="Trigger_fact/SurA_dom_sf"/>
</dbReference>
<dbReference type="SUPFAM" id="SSF109998">
    <property type="entry name" value="Triger factor/SurA peptide-binding domain-like"/>
    <property type="match status" value="1"/>
</dbReference>
<proteinExistence type="predicted"/>
<sequence length="255" mass="27375">MSKSKKTLAALALVGSLSMVAACGAEGEQGAAQSQGQEASQESGQSAAAPSPDLGELPDVVATVNGEEIDKDEFSRVYEIQFQQAAMQSQMSGEAPDQEQLKKDVAESLVGTELLVQRAEEKGLAATDDQISKALGEAAKSNEMSEDEFLAALEKQGTDRKQVDVQLKQQVEVQAVVAEEVGELTATEEELKTAYEEQKAMQEQMPAESGEAPEVPAFDEVKSQLEQQIVQQKESAATQELVEKLRADSDVEIKL</sequence>
<dbReference type="Gene3D" id="1.10.4030.10">
    <property type="entry name" value="Porin chaperone SurA, peptide-binding domain"/>
    <property type="match status" value="1"/>
</dbReference>
<dbReference type="PANTHER" id="PTHR47245:SF2">
    <property type="entry name" value="PEPTIDYL-PROLYL CIS-TRANS ISOMERASE HP_0175-RELATED"/>
    <property type="match status" value="1"/>
</dbReference>
<accession>A0ABQ3GJE8</accession>
<evidence type="ECO:0008006" key="5">
    <source>
        <dbReference type="Google" id="ProtNLM"/>
    </source>
</evidence>
<organism evidence="3 4">
    <name type="scientific">Zhihengliuella salsuginis</name>
    <dbReference type="NCBI Taxonomy" id="578222"/>
    <lineage>
        <taxon>Bacteria</taxon>
        <taxon>Bacillati</taxon>
        <taxon>Actinomycetota</taxon>
        <taxon>Actinomycetes</taxon>
        <taxon>Micrococcales</taxon>
        <taxon>Micrococcaceae</taxon>
        <taxon>Zhihengliuella</taxon>
    </lineage>
</organism>
<dbReference type="InterPro" id="IPR050245">
    <property type="entry name" value="PrsA_foldase"/>
</dbReference>
<feature type="chain" id="PRO_5045590899" description="Peptidylprolyl isomerase" evidence="2">
    <location>
        <begin position="22"/>
        <end position="255"/>
    </location>
</feature>
<dbReference type="Pfam" id="PF13624">
    <property type="entry name" value="SurA_N_3"/>
    <property type="match status" value="1"/>
</dbReference>
<keyword evidence="2" id="KW-0732">Signal</keyword>
<evidence type="ECO:0000313" key="4">
    <source>
        <dbReference type="Proteomes" id="UP000642819"/>
    </source>
</evidence>
<feature type="region of interest" description="Disordered" evidence="1">
    <location>
        <begin position="26"/>
        <end position="58"/>
    </location>
</feature>
<dbReference type="PROSITE" id="PS51257">
    <property type="entry name" value="PROKAR_LIPOPROTEIN"/>
    <property type="match status" value="1"/>
</dbReference>
<feature type="compositionally biased region" description="Low complexity" evidence="1">
    <location>
        <begin position="26"/>
        <end position="49"/>
    </location>
</feature>
<comment type="caution">
    <text evidence="3">The sequence shown here is derived from an EMBL/GenBank/DDBJ whole genome shotgun (WGS) entry which is preliminary data.</text>
</comment>
<name>A0ABQ3GJE8_9MICC</name>
<reference evidence="4" key="1">
    <citation type="journal article" date="2019" name="Int. J. Syst. Evol. Microbiol.">
        <title>The Global Catalogue of Microorganisms (GCM) 10K type strain sequencing project: providing services to taxonomists for standard genome sequencing and annotation.</title>
        <authorList>
            <consortium name="The Broad Institute Genomics Platform"/>
            <consortium name="The Broad Institute Genome Sequencing Center for Infectious Disease"/>
            <person name="Wu L."/>
            <person name="Ma J."/>
        </authorList>
    </citation>
    <scope>NUCLEOTIDE SEQUENCE [LARGE SCALE GENOMIC DNA]</scope>
    <source>
        <strain evidence="4">KCTC 19466</strain>
    </source>
</reference>
<evidence type="ECO:0000256" key="1">
    <source>
        <dbReference type="SAM" id="MobiDB-lite"/>
    </source>
</evidence>